<gene>
    <name evidence="2" type="ORF">DESPIGER_2399</name>
</gene>
<reference evidence="3" key="1">
    <citation type="submission" date="2016-10" db="EMBL/GenBank/DDBJ databases">
        <authorList>
            <person name="Wegmann U."/>
        </authorList>
    </citation>
    <scope>NUCLEOTIDE SEQUENCE [LARGE SCALE GENOMIC DNA]</scope>
</reference>
<dbReference type="EMBL" id="LT630450">
    <property type="protein sequence ID" value="SFV74220.1"/>
    <property type="molecule type" value="Genomic_DNA"/>
</dbReference>
<keyword evidence="3" id="KW-1185">Reference proteome</keyword>
<protein>
    <recommendedName>
        <fullName evidence="1">ApeI dehydratase-like domain-containing protein</fullName>
    </recommendedName>
</protein>
<name>A0A1K1LHM9_9BACT</name>
<dbReference type="Proteomes" id="UP000186323">
    <property type="component" value="Chromosome I"/>
</dbReference>
<dbReference type="AlphaFoldDB" id="A0A1K1LHM9"/>
<feature type="domain" description="ApeI dehydratase-like" evidence="1">
    <location>
        <begin position="9"/>
        <end position="69"/>
    </location>
</feature>
<organism evidence="2 3">
    <name type="scientific">Desulfovibrio piger</name>
    <dbReference type="NCBI Taxonomy" id="901"/>
    <lineage>
        <taxon>Bacteria</taxon>
        <taxon>Pseudomonadati</taxon>
        <taxon>Thermodesulfobacteriota</taxon>
        <taxon>Desulfovibrionia</taxon>
        <taxon>Desulfovibrionales</taxon>
        <taxon>Desulfovibrionaceae</taxon>
        <taxon>Desulfovibrio</taxon>
    </lineage>
</organism>
<evidence type="ECO:0000313" key="3">
    <source>
        <dbReference type="Proteomes" id="UP000186323"/>
    </source>
</evidence>
<evidence type="ECO:0000259" key="1">
    <source>
        <dbReference type="Pfam" id="PF22818"/>
    </source>
</evidence>
<dbReference type="Pfam" id="PF22818">
    <property type="entry name" value="ApeI-like"/>
    <property type="match status" value="1"/>
</dbReference>
<dbReference type="InterPro" id="IPR054545">
    <property type="entry name" value="ApeI-like"/>
</dbReference>
<dbReference type="SUPFAM" id="SSF54637">
    <property type="entry name" value="Thioesterase/thiol ester dehydrase-isomerase"/>
    <property type="match status" value="1"/>
</dbReference>
<accession>A0A1K1LHM9</accession>
<dbReference type="Gene3D" id="3.10.129.10">
    <property type="entry name" value="Hotdog Thioesterase"/>
    <property type="match status" value="1"/>
</dbReference>
<dbReference type="InterPro" id="IPR029069">
    <property type="entry name" value="HotDog_dom_sf"/>
</dbReference>
<dbReference type="KEGG" id="dpg:DESPIGER_2399"/>
<sequence>MMPPQEALLRFPGHAPLLADHFPGAPRVPGSCLLEAMRRAVEEAFPPCAVCAVRRARFRRFVLPDRDVLCRMDPGDGGDAPPSEVRCRLLHGGDCLAEAVFVLE</sequence>
<dbReference type="RefSeq" id="WP_162273863.1">
    <property type="nucleotide sequence ID" value="NZ_CALUWT010000009.1"/>
</dbReference>
<evidence type="ECO:0000313" key="2">
    <source>
        <dbReference type="EMBL" id="SFV74220.1"/>
    </source>
</evidence>
<proteinExistence type="predicted"/>